<gene>
    <name evidence="1" type="ORF">BDY19DRAFT_905071</name>
</gene>
<organism evidence="1 2">
    <name type="scientific">Irpex rosettiformis</name>
    <dbReference type="NCBI Taxonomy" id="378272"/>
    <lineage>
        <taxon>Eukaryota</taxon>
        <taxon>Fungi</taxon>
        <taxon>Dikarya</taxon>
        <taxon>Basidiomycota</taxon>
        <taxon>Agaricomycotina</taxon>
        <taxon>Agaricomycetes</taxon>
        <taxon>Polyporales</taxon>
        <taxon>Irpicaceae</taxon>
        <taxon>Irpex</taxon>
    </lineage>
</organism>
<reference evidence="1" key="1">
    <citation type="journal article" date="2021" name="Environ. Microbiol.">
        <title>Gene family expansions and transcriptome signatures uncover fungal adaptations to wood decay.</title>
        <authorList>
            <person name="Hage H."/>
            <person name="Miyauchi S."/>
            <person name="Viragh M."/>
            <person name="Drula E."/>
            <person name="Min B."/>
            <person name="Chaduli D."/>
            <person name="Navarro D."/>
            <person name="Favel A."/>
            <person name="Norest M."/>
            <person name="Lesage-Meessen L."/>
            <person name="Balint B."/>
            <person name="Merenyi Z."/>
            <person name="de Eugenio L."/>
            <person name="Morin E."/>
            <person name="Martinez A.T."/>
            <person name="Baldrian P."/>
            <person name="Stursova M."/>
            <person name="Martinez M.J."/>
            <person name="Novotny C."/>
            <person name="Magnuson J.K."/>
            <person name="Spatafora J.W."/>
            <person name="Maurice S."/>
            <person name="Pangilinan J."/>
            <person name="Andreopoulos W."/>
            <person name="LaButti K."/>
            <person name="Hundley H."/>
            <person name="Na H."/>
            <person name="Kuo A."/>
            <person name="Barry K."/>
            <person name="Lipzen A."/>
            <person name="Henrissat B."/>
            <person name="Riley R."/>
            <person name="Ahrendt S."/>
            <person name="Nagy L.G."/>
            <person name="Grigoriev I.V."/>
            <person name="Martin F."/>
            <person name="Rosso M.N."/>
        </authorList>
    </citation>
    <scope>NUCLEOTIDE SEQUENCE</scope>
    <source>
        <strain evidence="1">CBS 384.51</strain>
    </source>
</reference>
<evidence type="ECO:0000313" key="1">
    <source>
        <dbReference type="EMBL" id="KAI0090828.1"/>
    </source>
</evidence>
<name>A0ACB8U928_9APHY</name>
<protein>
    <submittedName>
        <fullName evidence="1">Cytoplasmic protein</fullName>
    </submittedName>
</protein>
<dbReference type="EMBL" id="MU274907">
    <property type="protein sequence ID" value="KAI0090828.1"/>
    <property type="molecule type" value="Genomic_DNA"/>
</dbReference>
<evidence type="ECO:0000313" key="2">
    <source>
        <dbReference type="Proteomes" id="UP001055072"/>
    </source>
</evidence>
<dbReference type="Proteomes" id="UP001055072">
    <property type="component" value="Unassembled WGS sequence"/>
</dbReference>
<comment type="caution">
    <text evidence="1">The sequence shown here is derived from an EMBL/GenBank/DDBJ whole genome shotgun (WGS) entry which is preliminary data.</text>
</comment>
<sequence>MSPVLSPEEKDDVLLACRYGDLPDVEQFVAQFGPDSLNDIRDDLGNTVLHMVCANGHIDVLDYLLKIVSPSLLSVQNDAKSTALHWAAMNSHLEIAQKLVKHPQGPGIDLIDIKNDAGRSPLGEAENNGWEEGAKWFVEVMNLDDEGKEEDELKPAEGATDIEVEIQDADGQIAKMKIASPSSAK</sequence>
<keyword evidence="2" id="KW-1185">Reference proteome</keyword>
<proteinExistence type="predicted"/>
<accession>A0ACB8U928</accession>